<dbReference type="GO" id="GO:0004674">
    <property type="term" value="F:protein serine/threonine kinase activity"/>
    <property type="evidence" value="ECO:0007669"/>
    <property type="project" value="UniProtKB-KW"/>
</dbReference>
<evidence type="ECO:0000256" key="2">
    <source>
        <dbReference type="SAM" id="MobiDB-lite"/>
    </source>
</evidence>
<dbReference type="RefSeq" id="WP_184393615.1">
    <property type="nucleotide sequence ID" value="NZ_BAAAJD010000189.1"/>
</dbReference>
<proteinExistence type="predicted"/>
<dbReference type="PANTHER" id="PTHR35526">
    <property type="entry name" value="ANTI-SIGMA-F FACTOR RSBW-RELATED"/>
    <property type="match status" value="1"/>
</dbReference>
<gene>
    <name evidence="4" type="ORF">HDA36_003750</name>
</gene>
<evidence type="ECO:0000313" key="5">
    <source>
        <dbReference type="Proteomes" id="UP000572635"/>
    </source>
</evidence>
<protein>
    <submittedName>
        <fullName evidence="4">Anti-sigma regulatory factor (Ser/Thr protein kinase)</fullName>
    </submittedName>
</protein>
<feature type="region of interest" description="Disordered" evidence="2">
    <location>
        <begin position="145"/>
        <end position="164"/>
    </location>
</feature>
<dbReference type="AlphaFoldDB" id="A0A7W8QNP2"/>
<dbReference type="InterPro" id="IPR003594">
    <property type="entry name" value="HATPase_dom"/>
</dbReference>
<organism evidence="4 5">
    <name type="scientific">Nocardiopsis composta</name>
    <dbReference type="NCBI Taxonomy" id="157465"/>
    <lineage>
        <taxon>Bacteria</taxon>
        <taxon>Bacillati</taxon>
        <taxon>Actinomycetota</taxon>
        <taxon>Actinomycetes</taxon>
        <taxon>Streptosporangiales</taxon>
        <taxon>Nocardiopsidaceae</taxon>
        <taxon>Nocardiopsis</taxon>
    </lineage>
</organism>
<dbReference type="InterPro" id="IPR036890">
    <property type="entry name" value="HATPase_C_sf"/>
</dbReference>
<dbReference type="CDD" id="cd16936">
    <property type="entry name" value="HATPase_RsbW-like"/>
    <property type="match status" value="1"/>
</dbReference>
<keyword evidence="1" id="KW-0808">Transferase</keyword>
<accession>A0A7W8QNP2</accession>
<keyword evidence="1" id="KW-0723">Serine/threonine-protein kinase</keyword>
<evidence type="ECO:0000256" key="1">
    <source>
        <dbReference type="ARBA" id="ARBA00022527"/>
    </source>
</evidence>
<keyword evidence="5" id="KW-1185">Reference proteome</keyword>
<dbReference type="PANTHER" id="PTHR35526:SF3">
    <property type="entry name" value="ANTI-SIGMA-F FACTOR RSBW"/>
    <property type="match status" value="1"/>
</dbReference>
<dbReference type="SUPFAM" id="SSF55874">
    <property type="entry name" value="ATPase domain of HSP90 chaperone/DNA topoisomerase II/histidine kinase"/>
    <property type="match status" value="1"/>
</dbReference>
<dbReference type="InterPro" id="IPR050267">
    <property type="entry name" value="Anti-sigma-factor_SerPK"/>
</dbReference>
<dbReference type="EMBL" id="JACHDB010000001">
    <property type="protein sequence ID" value="MBB5433666.1"/>
    <property type="molecule type" value="Genomic_DNA"/>
</dbReference>
<feature type="domain" description="Histidine kinase/HSP90-like ATPase" evidence="3">
    <location>
        <begin position="8"/>
        <end position="131"/>
    </location>
</feature>
<sequence length="164" mass="17058">MSRTVLVPCTPSSVTGARQRLCSDLEADGLCSGAVGDAALVVSELLSNALRHAAPLPAPFPPDCVQVAWRLEPDEAGALLEISVRDGGASTLPRIARPSISALGGRGLGIVEHLAARWGTEVEDEVTTVWAVLRVPVEEPLQDAEWDDAPGAGIGTSRTRAMSG</sequence>
<keyword evidence="1" id="KW-0418">Kinase</keyword>
<comment type="caution">
    <text evidence="4">The sequence shown here is derived from an EMBL/GenBank/DDBJ whole genome shotgun (WGS) entry which is preliminary data.</text>
</comment>
<reference evidence="4 5" key="1">
    <citation type="submission" date="2020-08" db="EMBL/GenBank/DDBJ databases">
        <title>Sequencing the genomes of 1000 actinobacteria strains.</title>
        <authorList>
            <person name="Klenk H.-P."/>
        </authorList>
    </citation>
    <scope>NUCLEOTIDE SEQUENCE [LARGE SCALE GENOMIC DNA]</scope>
    <source>
        <strain evidence="4 5">DSM 44551</strain>
    </source>
</reference>
<evidence type="ECO:0000259" key="3">
    <source>
        <dbReference type="Pfam" id="PF13581"/>
    </source>
</evidence>
<dbReference type="Proteomes" id="UP000572635">
    <property type="component" value="Unassembled WGS sequence"/>
</dbReference>
<dbReference type="Pfam" id="PF13581">
    <property type="entry name" value="HATPase_c_2"/>
    <property type="match status" value="1"/>
</dbReference>
<evidence type="ECO:0000313" key="4">
    <source>
        <dbReference type="EMBL" id="MBB5433666.1"/>
    </source>
</evidence>
<name>A0A7W8QNP2_9ACTN</name>
<dbReference type="Gene3D" id="3.30.565.10">
    <property type="entry name" value="Histidine kinase-like ATPase, C-terminal domain"/>
    <property type="match status" value="1"/>
</dbReference>